<evidence type="ECO:0000313" key="3">
    <source>
        <dbReference type="Proteomes" id="UP000048965"/>
    </source>
</evidence>
<feature type="region of interest" description="Disordered" evidence="1">
    <location>
        <begin position="131"/>
        <end position="160"/>
    </location>
</feature>
<dbReference type="AlphaFoldDB" id="A0A0P4RGQ9"/>
<protein>
    <submittedName>
        <fullName evidence="2">Uncharacterized protein</fullName>
    </submittedName>
</protein>
<name>A0A0P4RGQ9_9ACTN</name>
<accession>A0A0P4RGQ9</accession>
<keyword evidence="3" id="KW-1185">Reference proteome</keyword>
<evidence type="ECO:0000313" key="2">
    <source>
        <dbReference type="EMBL" id="GAO12406.1"/>
    </source>
</evidence>
<sequence>MTPDAALDAVIADVRSHPVDVGPGGFFTALRHIDLLSHLALRFAGDAHYHLDSAHETGCAWHPVEELTNAAVPLSRAQYHYAQAMVPLATLSKPNPDTSTAARLHDIEHHCALRMHLHAAAHSLDEARSTLRTPTPTRLPSPAAPPPVPTSEETASRRAH</sequence>
<reference evidence="2 3" key="2">
    <citation type="journal article" date="2015" name="Stand. Genomic Sci.">
        <title>Draft genome sequence of marine-derived Streptomyces sp. TP-A0598, a producer of anti-MRSA antibiotic lydicamycins.</title>
        <authorList>
            <person name="Komaki H."/>
            <person name="Ichikawa N."/>
            <person name="Hosoyama A."/>
            <person name="Fujita N."/>
            <person name="Igarashi Y."/>
        </authorList>
    </citation>
    <scope>NUCLEOTIDE SEQUENCE [LARGE SCALE GENOMIC DNA]</scope>
    <source>
        <strain evidence="2 3">NBRC 110027</strain>
    </source>
</reference>
<dbReference type="RefSeq" id="WP_042161357.1">
    <property type="nucleotide sequence ID" value="NZ_BBNO01000010.1"/>
</dbReference>
<dbReference type="Proteomes" id="UP000048965">
    <property type="component" value="Unassembled WGS sequence"/>
</dbReference>
<proteinExistence type="predicted"/>
<dbReference type="OrthoDB" id="4304365at2"/>
<dbReference type="EMBL" id="BBNO01000010">
    <property type="protein sequence ID" value="GAO12406.1"/>
    <property type="molecule type" value="Genomic_DNA"/>
</dbReference>
<organism evidence="2 3">
    <name type="scientific">Streptomyces lydicamycinicus</name>
    <dbReference type="NCBI Taxonomy" id="1546107"/>
    <lineage>
        <taxon>Bacteria</taxon>
        <taxon>Bacillati</taxon>
        <taxon>Actinomycetota</taxon>
        <taxon>Actinomycetes</taxon>
        <taxon>Kitasatosporales</taxon>
        <taxon>Streptomycetaceae</taxon>
        <taxon>Streptomyces</taxon>
    </lineage>
</organism>
<reference evidence="3" key="1">
    <citation type="submission" date="2014-09" db="EMBL/GenBank/DDBJ databases">
        <title>Whole genome shotgun sequence of Streptomyces sp. NBRC 110027.</title>
        <authorList>
            <person name="Komaki H."/>
            <person name="Ichikawa N."/>
            <person name="Katano-Makiyama Y."/>
            <person name="Hosoyama A."/>
            <person name="Hashimoto M."/>
            <person name="Uohara A."/>
            <person name="Kitahashi Y."/>
            <person name="Ohji S."/>
            <person name="Kimura A."/>
            <person name="Yamazoe A."/>
            <person name="Igarashi Y."/>
            <person name="Fujita N."/>
        </authorList>
    </citation>
    <scope>NUCLEOTIDE SEQUENCE [LARGE SCALE GENOMIC DNA]</scope>
    <source>
        <strain evidence="3">NBRC 110027</strain>
    </source>
</reference>
<feature type="compositionally biased region" description="Pro residues" evidence="1">
    <location>
        <begin position="137"/>
        <end position="149"/>
    </location>
</feature>
<comment type="caution">
    <text evidence="2">The sequence shown here is derived from an EMBL/GenBank/DDBJ whole genome shotgun (WGS) entry which is preliminary data.</text>
</comment>
<gene>
    <name evidence="2" type="ORF">TPA0598_10_03760</name>
</gene>
<evidence type="ECO:0000256" key="1">
    <source>
        <dbReference type="SAM" id="MobiDB-lite"/>
    </source>
</evidence>